<dbReference type="CDD" id="cd00254">
    <property type="entry name" value="LT-like"/>
    <property type="match status" value="1"/>
</dbReference>
<dbReference type="Pfam" id="PF01464">
    <property type="entry name" value="SLT"/>
    <property type="match status" value="1"/>
</dbReference>
<organism evidence="2 3">
    <name type="scientific">Pseudohoeflea coraliihabitans</name>
    <dbReference type="NCBI Taxonomy" id="2860393"/>
    <lineage>
        <taxon>Bacteria</taxon>
        <taxon>Pseudomonadati</taxon>
        <taxon>Pseudomonadota</taxon>
        <taxon>Alphaproteobacteria</taxon>
        <taxon>Hyphomicrobiales</taxon>
        <taxon>Rhizobiaceae</taxon>
        <taxon>Pseudohoeflea</taxon>
    </lineage>
</organism>
<accession>A0ABS6WPR0</accession>
<keyword evidence="3" id="KW-1185">Reference proteome</keyword>
<name>A0ABS6WPR0_9HYPH</name>
<reference evidence="2" key="1">
    <citation type="submission" date="2021-07" db="EMBL/GenBank/DDBJ databases">
        <title>Pseudohoeflea marina sp. nov. a polyhydroxyalcanoate-producing bacterium.</title>
        <authorList>
            <person name="Zheng W."/>
            <person name="Yu S."/>
            <person name="Huang Y."/>
        </authorList>
    </citation>
    <scope>NUCLEOTIDE SEQUENCE</scope>
    <source>
        <strain evidence="2">DP4N28-3</strain>
    </source>
</reference>
<evidence type="ECO:0000313" key="3">
    <source>
        <dbReference type="Proteomes" id="UP001430804"/>
    </source>
</evidence>
<dbReference type="PANTHER" id="PTHR37423:SF2">
    <property type="entry name" value="MEMBRANE-BOUND LYTIC MUREIN TRANSGLYCOSYLASE C"/>
    <property type="match status" value="1"/>
</dbReference>
<protein>
    <submittedName>
        <fullName evidence="2">Lytic transglycosylase domain-containing protein</fullName>
    </submittedName>
</protein>
<proteinExistence type="predicted"/>
<dbReference type="EMBL" id="JAHWQX010000002">
    <property type="protein sequence ID" value="MBW3097065.1"/>
    <property type="molecule type" value="Genomic_DNA"/>
</dbReference>
<dbReference type="PANTHER" id="PTHR37423">
    <property type="entry name" value="SOLUBLE LYTIC MUREIN TRANSGLYCOSYLASE-RELATED"/>
    <property type="match status" value="1"/>
</dbReference>
<gene>
    <name evidence="2" type="ORF">KY465_07215</name>
</gene>
<sequence>MVLLAAPQPVHAQGAAADRTSAEQICALIGSEARRNGLPESFFARLIWKESRFDTGAVSPAGAEGIAQFMPATARLRGLSDSFDIAQALPASARYLAELKNRFGNLGLAAAAYNAGERRVERWLTSGGFLPLETEDYVRDITGEAADTFADRARRIRLRPLDAKLSFDEACRALPVIMTRTTPMAEVSRKPWAVLVAGHFDRAVALKQWQRMRQATGVTVASEDVYVSRKRTGMARSGVHSVRIGVQTRGRAEAICSELRAKGGACVVLKNS</sequence>
<comment type="caution">
    <text evidence="2">The sequence shown here is derived from an EMBL/GenBank/DDBJ whole genome shotgun (WGS) entry which is preliminary data.</text>
</comment>
<dbReference type="Proteomes" id="UP001430804">
    <property type="component" value="Unassembled WGS sequence"/>
</dbReference>
<feature type="domain" description="Transglycosylase SLT" evidence="1">
    <location>
        <begin position="29"/>
        <end position="126"/>
    </location>
</feature>
<evidence type="ECO:0000259" key="1">
    <source>
        <dbReference type="Pfam" id="PF01464"/>
    </source>
</evidence>
<dbReference type="InterPro" id="IPR008258">
    <property type="entry name" value="Transglycosylase_SLT_dom_1"/>
</dbReference>
<evidence type="ECO:0000313" key="2">
    <source>
        <dbReference type="EMBL" id="MBW3097065.1"/>
    </source>
</evidence>